<dbReference type="InterPro" id="IPR005119">
    <property type="entry name" value="LysR_subst-bd"/>
</dbReference>
<evidence type="ECO:0000256" key="1">
    <source>
        <dbReference type="ARBA" id="ARBA00009437"/>
    </source>
</evidence>
<proteinExistence type="inferred from homology"/>
<feature type="domain" description="HTH lysR-type" evidence="5">
    <location>
        <begin position="1"/>
        <end position="60"/>
    </location>
</feature>
<organism evidence="6 7">
    <name type="scientific">Cupriavidus basilensis</name>
    <dbReference type="NCBI Taxonomy" id="68895"/>
    <lineage>
        <taxon>Bacteria</taxon>
        <taxon>Pseudomonadati</taxon>
        <taxon>Pseudomonadota</taxon>
        <taxon>Betaproteobacteria</taxon>
        <taxon>Burkholderiales</taxon>
        <taxon>Burkholderiaceae</taxon>
        <taxon>Cupriavidus</taxon>
    </lineage>
</organism>
<keyword evidence="3" id="KW-0238">DNA-binding</keyword>
<protein>
    <submittedName>
        <fullName evidence="6">LysR substrate-binding domain-containing protein</fullName>
    </submittedName>
</protein>
<dbReference type="Gene3D" id="3.40.190.10">
    <property type="entry name" value="Periplasmic binding protein-like II"/>
    <property type="match status" value="2"/>
</dbReference>
<name>A0ABT6AW45_9BURK</name>
<comment type="similarity">
    <text evidence="1">Belongs to the LysR transcriptional regulatory family.</text>
</comment>
<keyword evidence="4" id="KW-0804">Transcription</keyword>
<dbReference type="PRINTS" id="PR00039">
    <property type="entry name" value="HTHLYSR"/>
</dbReference>
<dbReference type="InterPro" id="IPR000847">
    <property type="entry name" value="LysR_HTH_N"/>
</dbReference>
<dbReference type="Pfam" id="PF00126">
    <property type="entry name" value="HTH_1"/>
    <property type="match status" value="1"/>
</dbReference>
<dbReference type="RefSeq" id="WP_276267092.1">
    <property type="nucleotide sequence ID" value="NZ_JARJLM010000455.1"/>
</dbReference>
<evidence type="ECO:0000313" key="7">
    <source>
        <dbReference type="Proteomes" id="UP001216674"/>
    </source>
</evidence>
<dbReference type="Gene3D" id="1.10.10.10">
    <property type="entry name" value="Winged helix-like DNA-binding domain superfamily/Winged helix DNA-binding domain"/>
    <property type="match status" value="1"/>
</dbReference>
<evidence type="ECO:0000259" key="5">
    <source>
        <dbReference type="PROSITE" id="PS50931"/>
    </source>
</evidence>
<dbReference type="SUPFAM" id="SSF53850">
    <property type="entry name" value="Periplasmic binding protein-like II"/>
    <property type="match status" value="1"/>
</dbReference>
<evidence type="ECO:0000256" key="2">
    <source>
        <dbReference type="ARBA" id="ARBA00023015"/>
    </source>
</evidence>
<dbReference type="PROSITE" id="PS50931">
    <property type="entry name" value="HTH_LYSR"/>
    <property type="match status" value="1"/>
</dbReference>
<keyword evidence="2" id="KW-0805">Transcription regulation</keyword>
<evidence type="ECO:0000256" key="4">
    <source>
        <dbReference type="ARBA" id="ARBA00023163"/>
    </source>
</evidence>
<dbReference type="PANTHER" id="PTHR30126:SF6">
    <property type="entry name" value="HTH-TYPE TRANSCRIPTIONAL REGULATOR CYSB-RELATED"/>
    <property type="match status" value="1"/>
</dbReference>
<evidence type="ECO:0000256" key="3">
    <source>
        <dbReference type="ARBA" id="ARBA00023125"/>
    </source>
</evidence>
<evidence type="ECO:0000313" key="6">
    <source>
        <dbReference type="EMBL" id="MDF3836694.1"/>
    </source>
</evidence>
<dbReference type="Proteomes" id="UP001216674">
    <property type="component" value="Unassembled WGS sequence"/>
</dbReference>
<dbReference type="EMBL" id="JARJLM010000455">
    <property type="protein sequence ID" value="MDF3836694.1"/>
    <property type="molecule type" value="Genomic_DNA"/>
</dbReference>
<dbReference type="PANTHER" id="PTHR30126">
    <property type="entry name" value="HTH-TYPE TRANSCRIPTIONAL REGULATOR"/>
    <property type="match status" value="1"/>
</dbReference>
<dbReference type="SUPFAM" id="SSF46785">
    <property type="entry name" value="Winged helix' DNA-binding domain"/>
    <property type="match status" value="1"/>
</dbReference>
<accession>A0ABT6AW45</accession>
<reference evidence="6 7" key="1">
    <citation type="submission" date="2023-03" db="EMBL/GenBank/DDBJ databases">
        <title>Draft assemblies of triclosan tolerant bacteria isolated from returned activated sludge.</title>
        <authorList>
            <person name="Van Hamelsveld S."/>
        </authorList>
    </citation>
    <scope>NUCLEOTIDE SEQUENCE [LARGE SCALE GENOMIC DNA]</scope>
    <source>
        <strain evidence="6 7">GW210010_S58</strain>
    </source>
</reference>
<dbReference type="InterPro" id="IPR036388">
    <property type="entry name" value="WH-like_DNA-bd_sf"/>
</dbReference>
<comment type="caution">
    <text evidence="6">The sequence shown here is derived from an EMBL/GenBank/DDBJ whole genome shotgun (WGS) entry which is preliminary data.</text>
</comment>
<dbReference type="InterPro" id="IPR036390">
    <property type="entry name" value="WH_DNA-bd_sf"/>
</dbReference>
<keyword evidence="7" id="KW-1185">Reference proteome</keyword>
<dbReference type="Pfam" id="PF03466">
    <property type="entry name" value="LysR_substrate"/>
    <property type="match status" value="1"/>
</dbReference>
<sequence>MNFRQLQCLCAVADADFNLSRAASALNVTQPAISKQLRQLSDELGTDLLLRQSGRPVALTEEGKQALAWGRQVLQCMENIRVVTGKGASEARSTIFLATSHTHASYLLLPAIVAFSCSFPSVQINVQLGTPNQVADLVRDGKATVGVTHLPEELPTEVVAAQFLSSPRLLILPPGHALLKERDLTLEKLARYPLILQYSSRALGPRILRKFQQAELQVDVAVEALDADVIKNFVEAELGLGIIPAFAYSPAKDHQLRARNVGHLFDASESAVLLRRHSQLPKHVYQFLEVLDPALKPLRVEPMVLEGI</sequence>
<gene>
    <name evidence="6" type="ORF">P3W85_27610</name>
</gene>